<feature type="binding site" evidence="6">
    <location>
        <position position="173"/>
    </location>
    <ligand>
        <name>molybdate</name>
        <dbReference type="ChEBI" id="CHEBI:36264"/>
    </ligand>
</feature>
<dbReference type="GO" id="GO:0015689">
    <property type="term" value="P:molybdate ion transport"/>
    <property type="evidence" value="ECO:0007669"/>
    <property type="project" value="InterPro"/>
</dbReference>
<dbReference type="InterPro" id="IPR050682">
    <property type="entry name" value="ModA/WtpA"/>
</dbReference>
<proteinExistence type="inferred from homology"/>
<keyword evidence="3 6" id="KW-0479">Metal-binding</keyword>
<dbReference type="FunFam" id="3.40.190.10:FF:000035">
    <property type="entry name" value="Molybdate ABC transporter substrate-binding protein"/>
    <property type="match status" value="1"/>
</dbReference>
<dbReference type="PANTHER" id="PTHR30632">
    <property type="entry name" value="MOLYBDATE-BINDING PERIPLASMIC PROTEIN"/>
    <property type="match status" value="1"/>
</dbReference>
<name>A0A3M6Q6U6_9BURK</name>
<dbReference type="PANTHER" id="PTHR30632:SF0">
    <property type="entry name" value="SULFATE-BINDING PROTEIN"/>
    <property type="match status" value="1"/>
</dbReference>
<evidence type="ECO:0000256" key="7">
    <source>
        <dbReference type="SAM" id="SignalP"/>
    </source>
</evidence>
<comment type="similarity">
    <text evidence="1">Belongs to the bacterial solute-binding protein ModA family.</text>
</comment>
<evidence type="ECO:0000256" key="1">
    <source>
        <dbReference type="ARBA" id="ARBA00009175"/>
    </source>
</evidence>
<evidence type="ECO:0000313" key="9">
    <source>
        <dbReference type="Proteomes" id="UP000267521"/>
    </source>
</evidence>
<comment type="subunit">
    <text evidence="5">The complex is composed of two ATP-binding proteins (ModC), two transmembrane proteins (ModB) and a solute-binding protein (ModA).</text>
</comment>
<dbReference type="GO" id="GO:0046872">
    <property type="term" value="F:metal ion binding"/>
    <property type="evidence" value="ECO:0007669"/>
    <property type="project" value="UniProtKB-KW"/>
</dbReference>
<dbReference type="NCBIfam" id="TIGR01256">
    <property type="entry name" value="modA"/>
    <property type="match status" value="1"/>
</dbReference>
<dbReference type="GO" id="GO:0030973">
    <property type="term" value="F:molybdate ion binding"/>
    <property type="evidence" value="ECO:0007669"/>
    <property type="project" value="UniProtKB-ARBA"/>
</dbReference>
<gene>
    <name evidence="8" type="primary">modA</name>
    <name evidence="8" type="ORF">EBQ26_06390</name>
</gene>
<dbReference type="Gene3D" id="3.40.190.10">
    <property type="entry name" value="Periplasmic binding protein-like II"/>
    <property type="match status" value="2"/>
</dbReference>
<dbReference type="SUPFAM" id="SSF53850">
    <property type="entry name" value="Periplasmic binding protein-like II"/>
    <property type="match status" value="1"/>
</dbReference>
<evidence type="ECO:0000256" key="6">
    <source>
        <dbReference type="PIRSR" id="PIRSR004846-1"/>
    </source>
</evidence>
<dbReference type="EMBL" id="RDQM01000006">
    <property type="protein sequence ID" value="RMW98923.1"/>
    <property type="molecule type" value="Genomic_DNA"/>
</dbReference>
<evidence type="ECO:0000256" key="4">
    <source>
        <dbReference type="ARBA" id="ARBA00022729"/>
    </source>
</evidence>
<dbReference type="Proteomes" id="UP000267521">
    <property type="component" value="Unassembled WGS sequence"/>
</dbReference>
<sequence>MKNVRLPFARCLVVAALAVAAQGSWAETITVSAAASLKDAFTELAQKYEANNPQDKVQLNFGGSGALFQQIEKGAPVDVFASADEKTMDKAEQAKLVLEGTRQTFVTNTLVLIQPAKGQAQLDSLQALQDKAVARIAIGNPESVPVGRYTKAALEAAQQWDALQPKLILAQNVRQALDYVARAEVDAGFVYGTDAALMKDKVKVAYVVPVEKTVSYPIAVMKTGAQEAAAKRFVALVTSPIGQGVLKSYGFVPAVK</sequence>
<feature type="binding site" evidence="6">
    <location>
        <position position="64"/>
    </location>
    <ligand>
        <name>molybdate</name>
        <dbReference type="ChEBI" id="CHEBI:36264"/>
    </ligand>
</feature>
<dbReference type="RefSeq" id="WP_122238174.1">
    <property type="nucleotide sequence ID" value="NZ_RDQM01000006.1"/>
</dbReference>
<evidence type="ECO:0000256" key="5">
    <source>
        <dbReference type="ARBA" id="ARBA00062515"/>
    </source>
</evidence>
<keyword evidence="4 7" id="KW-0732">Signal</keyword>
<evidence type="ECO:0000256" key="3">
    <source>
        <dbReference type="ARBA" id="ARBA00022723"/>
    </source>
</evidence>
<keyword evidence="2 6" id="KW-0500">Molybdenum</keyword>
<dbReference type="PROSITE" id="PS00430">
    <property type="entry name" value="TONB_DEPENDENT_REC_1"/>
    <property type="match status" value="1"/>
</dbReference>
<dbReference type="Pfam" id="PF13531">
    <property type="entry name" value="SBP_bac_11"/>
    <property type="match status" value="1"/>
</dbReference>
<evidence type="ECO:0000256" key="2">
    <source>
        <dbReference type="ARBA" id="ARBA00022505"/>
    </source>
</evidence>
<feature type="binding site" evidence="6">
    <location>
        <position position="36"/>
    </location>
    <ligand>
        <name>molybdate</name>
        <dbReference type="ChEBI" id="CHEBI:36264"/>
    </ligand>
</feature>
<feature type="binding site" evidence="6">
    <location>
        <position position="191"/>
    </location>
    <ligand>
        <name>molybdate</name>
        <dbReference type="ChEBI" id="CHEBI:36264"/>
    </ligand>
</feature>
<feature type="chain" id="PRO_5018180930" evidence="7">
    <location>
        <begin position="27"/>
        <end position="256"/>
    </location>
</feature>
<evidence type="ECO:0000313" key="8">
    <source>
        <dbReference type="EMBL" id="RMW98923.1"/>
    </source>
</evidence>
<accession>A0A3M6Q6U6</accession>
<protein>
    <submittedName>
        <fullName evidence="8">Molybdate ABC transporter substrate-binding protein</fullName>
    </submittedName>
</protein>
<reference evidence="8 9" key="1">
    <citation type="submission" date="2018-10" db="EMBL/GenBank/DDBJ databases">
        <title>Comamonadaceae CDC group NO-1 genome sequencing and assembly.</title>
        <authorList>
            <person name="Bernier A.-M."/>
            <person name="Bernard K."/>
        </authorList>
    </citation>
    <scope>NUCLEOTIDE SEQUENCE [LARGE SCALE GENOMIC DNA]</scope>
    <source>
        <strain evidence="8 9">NML970147</strain>
    </source>
</reference>
<comment type="caution">
    <text evidence="8">The sequence shown here is derived from an EMBL/GenBank/DDBJ whole genome shotgun (WGS) entry which is preliminary data.</text>
</comment>
<dbReference type="GO" id="GO:1901359">
    <property type="term" value="F:tungstate binding"/>
    <property type="evidence" value="ECO:0007669"/>
    <property type="project" value="UniProtKB-ARBA"/>
</dbReference>
<dbReference type="AlphaFoldDB" id="A0A3M6Q6U6"/>
<dbReference type="InterPro" id="IPR010916">
    <property type="entry name" value="TonB_box_CS"/>
</dbReference>
<feature type="signal peptide" evidence="7">
    <location>
        <begin position="1"/>
        <end position="26"/>
    </location>
</feature>
<dbReference type="PIRSF" id="PIRSF004846">
    <property type="entry name" value="ModA"/>
    <property type="match status" value="1"/>
</dbReference>
<dbReference type="InterPro" id="IPR005950">
    <property type="entry name" value="ModA"/>
</dbReference>
<organism evidence="8 9">
    <name type="scientific">Allofranklinella schreckenbergeri</name>
    <dbReference type="NCBI Taxonomy" id="1076744"/>
    <lineage>
        <taxon>Bacteria</taxon>
        <taxon>Pseudomonadati</taxon>
        <taxon>Pseudomonadota</taxon>
        <taxon>Betaproteobacteria</taxon>
        <taxon>Burkholderiales</taxon>
        <taxon>Comamonadaceae</taxon>
        <taxon>Allofranklinella</taxon>
    </lineage>
</organism>